<dbReference type="SUPFAM" id="SSF52540">
    <property type="entry name" value="P-loop containing nucleoside triphosphate hydrolases"/>
    <property type="match status" value="1"/>
</dbReference>
<dbReference type="InterPro" id="IPR036388">
    <property type="entry name" value="WH-like_DNA-bd_sf"/>
</dbReference>
<dbReference type="SMART" id="SM00862">
    <property type="entry name" value="Trans_reg_C"/>
    <property type="match status" value="1"/>
</dbReference>
<dbReference type="OrthoDB" id="7628974at2"/>
<dbReference type="SUPFAM" id="SSF46894">
    <property type="entry name" value="C-terminal effector domain of the bipartite response regulators"/>
    <property type="match status" value="1"/>
</dbReference>
<dbReference type="GO" id="GO:0000160">
    <property type="term" value="P:phosphorelay signal transduction system"/>
    <property type="evidence" value="ECO:0007669"/>
    <property type="project" value="InterPro"/>
</dbReference>
<dbReference type="Gene3D" id="3.40.50.300">
    <property type="entry name" value="P-loop containing nucleotide triphosphate hydrolases"/>
    <property type="match status" value="1"/>
</dbReference>
<evidence type="ECO:0000313" key="8">
    <source>
        <dbReference type="Proteomes" id="UP000185696"/>
    </source>
</evidence>
<dbReference type="PANTHER" id="PTHR35807">
    <property type="entry name" value="TRANSCRIPTIONAL REGULATOR REDD-RELATED"/>
    <property type="match status" value="1"/>
</dbReference>
<dbReference type="InterPro" id="IPR001867">
    <property type="entry name" value="OmpR/PhoB-type_DNA-bd"/>
</dbReference>
<evidence type="ECO:0000256" key="3">
    <source>
        <dbReference type="ARBA" id="ARBA00023125"/>
    </source>
</evidence>
<comment type="similarity">
    <text evidence="1">Belongs to the AfsR/DnrI/RedD regulatory family.</text>
</comment>
<dbReference type="InterPro" id="IPR027417">
    <property type="entry name" value="P-loop_NTPase"/>
</dbReference>
<dbReference type="Pfam" id="PF03704">
    <property type="entry name" value="BTAD"/>
    <property type="match status" value="1"/>
</dbReference>
<organism evidence="7 8">
    <name type="scientific">Actinophytocola xinjiangensis</name>
    <dbReference type="NCBI Taxonomy" id="485602"/>
    <lineage>
        <taxon>Bacteria</taxon>
        <taxon>Bacillati</taxon>
        <taxon>Actinomycetota</taxon>
        <taxon>Actinomycetes</taxon>
        <taxon>Pseudonocardiales</taxon>
        <taxon>Pseudonocardiaceae</taxon>
    </lineage>
</organism>
<keyword evidence="3 5" id="KW-0238">DNA-binding</keyword>
<dbReference type="SMART" id="SM01043">
    <property type="entry name" value="BTAD"/>
    <property type="match status" value="1"/>
</dbReference>
<accession>A0A7Z1AYF2</accession>
<keyword evidence="4" id="KW-0804">Transcription</keyword>
<dbReference type="InterPro" id="IPR005158">
    <property type="entry name" value="BTAD"/>
</dbReference>
<reference evidence="7 8" key="1">
    <citation type="submission" date="2016-12" db="EMBL/GenBank/DDBJ databases">
        <title>The draft genome sequence of Actinophytocola xinjiangensis.</title>
        <authorList>
            <person name="Wang W."/>
            <person name="Yuan L."/>
        </authorList>
    </citation>
    <scope>NUCLEOTIDE SEQUENCE [LARGE SCALE GENOMIC DNA]</scope>
    <source>
        <strain evidence="7 8">CGMCC 4.4663</strain>
    </source>
</reference>
<dbReference type="EMBL" id="MSIF01000008">
    <property type="protein sequence ID" value="OLF09672.1"/>
    <property type="molecule type" value="Genomic_DNA"/>
</dbReference>
<feature type="DNA-binding region" description="OmpR/PhoB-type" evidence="5">
    <location>
        <begin position="26"/>
        <end position="133"/>
    </location>
</feature>
<feature type="domain" description="OmpR/PhoB-type" evidence="6">
    <location>
        <begin position="26"/>
        <end position="133"/>
    </location>
</feature>
<dbReference type="AlphaFoldDB" id="A0A7Z1AYF2"/>
<gene>
    <name evidence="7" type="ORF">BLA60_17915</name>
</gene>
<dbReference type="PRINTS" id="PR00364">
    <property type="entry name" value="DISEASERSIST"/>
</dbReference>
<evidence type="ECO:0000313" key="7">
    <source>
        <dbReference type="EMBL" id="OLF09672.1"/>
    </source>
</evidence>
<dbReference type="Proteomes" id="UP000185696">
    <property type="component" value="Unassembled WGS sequence"/>
</dbReference>
<dbReference type="SUPFAM" id="SSF48452">
    <property type="entry name" value="TPR-like"/>
    <property type="match status" value="1"/>
</dbReference>
<keyword evidence="8" id="KW-1185">Reference proteome</keyword>
<proteinExistence type="inferred from homology"/>
<keyword evidence="2" id="KW-0805">Transcription regulation</keyword>
<comment type="caution">
    <text evidence="7">The sequence shown here is derived from an EMBL/GenBank/DDBJ whole genome shotgun (WGS) entry which is preliminary data.</text>
</comment>
<dbReference type="InterPro" id="IPR016032">
    <property type="entry name" value="Sig_transdc_resp-reg_C-effctor"/>
</dbReference>
<evidence type="ECO:0000256" key="1">
    <source>
        <dbReference type="ARBA" id="ARBA00005820"/>
    </source>
</evidence>
<dbReference type="PANTHER" id="PTHR35807:SF1">
    <property type="entry name" value="TRANSCRIPTIONAL REGULATOR REDD"/>
    <property type="match status" value="1"/>
</dbReference>
<dbReference type="Gene3D" id="1.10.10.10">
    <property type="entry name" value="Winged helix-like DNA-binding domain superfamily/Winged helix DNA-binding domain"/>
    <property type="match status" value="1"/>
</dbReference>
<name>A0A7Z1AYF2_9PSEU</name>
<dbReference type="PROSITE" id="PS51755">
    <property type="entry name" value="OMPR_PHOB"/>
    <property type="match status" value="1"/>
</dbReference>
<evidence type="ECO:0000256" key="5">
    <source>
        <dbReference type="PROSITE-ProRule" id="PRU01091"/>
    </source>
</evidence>
<evidence type="ECO:0000259" key="6">
    <source>
        <dbReference type="PROSITE" id="PS51755"/>
    </source>
</evidence>
<protein>
    <recommendedName>
        <fullName evidence="6">OmpR/PhoB-type domain-containing protein</fullName>
    </recommendedName>
</protein>
<dbReference type="InterPro" id="IPR011990">
    <property type="entry name" value="TPR-like_helical_dom_sf"/>
</dbReference>
<dbReference type="CDD" id="cd15831">
    <property type="entry name" value="BTAD"/>
    <property type="match status" value="1"/>
</dbReference>
<dbReference type="Gene3D" id="1.25.40.10">
    <property type="entry name" value="Tetratricopeptide repeat domain"/>
    <property type="match status" value="1"/>
</dbReference>
<dbReference type="GO" id="GO:0003677">
    <property type="term" value="F:DNA binding"/>
    <property type="evidence" value="ECO:0007669"/>
    <property type="project" value="UniProtKB-UniRule"/>
</dbReference>
<dbReference type="InterPro" id="IPR051677">
    <property type="entry name" value="AfsR-DnrI-RedD_regulator"/>
</dbReference>
<evidence type="ECO:0000256" key="4">
    <source>
        <dbReference type="ARBA" id="ARBA00023163"/>
    </source>
</evidence>
<dbReference type="GO" id="GO:0006355">
    <property type="term" value="P:regulation of DNA-templated transcription"/>
    <property type="evidence" value="ECO:0007669"/>
    <property type="project" value="InterPro"/>
</dbReference>
<sequence length="568" mass="61869">MECMTILWVIYLTGELLILCQLCDWSSSAREGWFSLTYRFTVLGRVGVSLDGAEVDLGAQSRAFLAALLIRAGHPVTVGEIVDILWGGRSPASAVNAVHKHASMVRRMLEPDIAPREQGRWLVRRDSGYLFHVAPDDLDLLRFRCLVDDARAAHDQGDSAEAVELYLAALGLWRGRCAENLDQRIRLLPPFYAVDREFITAMQQAVDLALSLGCAERVLPLTRAAAAAEPLDEPLQARLLLVLAATGRQACALSTYQQVRERLADELGVDPGLELRAAHQQVLRHEFTTAVGLPGQPHRPVAQQPAQLPRDVPRFVGRADALARLDAVAPHGGGETTPLVLLTGGPGVGKTALTVHWAQRAARNFPDGQLFVNLWPVDRFEPLDPADVLRHFLSSLGLIPELMPTTTAERSALFRTMLDGRRVLVVLDNAATAEQVRPLLPGSAGSMVLVTSRFRQMGLVALDGARSLEVGTLTPAEVLDLLTALLTEERVSAEPGPAAALGRLCAYHPVALRLAAAHLACAPERSIESYVCELFCTDRWHRCGPESDDATETISAFISRSQPQRLSV</sequence>
<evidence type="ECO:0000256" key="2">
    <source>
        <dbReference type="ARBA" id="ARBA00023015"/>
    </source>
</evidence>